<dbReference type="SUPFAM" id="SSF81321">
    <property type="entry name" value="Family A G protein-coupled receptor-like"/>
    <property type="match status" value="1"/>
</dbReference>
<dbReference type="AlphaFoldDB" id="A0A401T5Y0"/>
<evidence type="ECO:0000256" key="9">
    <source>
        <dbReference type="RuleBase" id="RU000688"/>
    </source>
</evidence>
<dbReference type="OrthoDB" id="10010417at2759"/>
<dbReference type="GO" id="GO:0043266">
    <property type="term" value="P:regulation of potassium ion transport"/>
    <property type="evidence" value="ECO:0007669"/>
    <property type="project" value="TreeGrafter"/>
</dbReference>
<dbReference type="GO" id="GO:0045202">
    <property type="term" value="C:synapse"/>
    <property type="evidence" value="ECO:0007669"/>
    <property type="project" value="GOC"/>
</dbReference>
<comment type="similarity">
    <text evidence="9">Belongs to the G-protein coupled receptor 1 family.</text>
</comment>
<comment type="caution">
    <text evidence="12">The sequence shown here is derived from an EMBL/GenBank/DDBJ whole genome shotgun (WGS) entry which is preliminary data.</text>
</comment>
<dbReference type="EMBL" id="BEZZ01001107">
    <property type="protein sequence ID" value="GCC38071.1"/>
    <property type="molecule type" value="Genomic_DNA"/>
</dbReference>
<keyword evidence="5 9" id="KW-0297">G-protein coupled receptor</keyword>
<dbReference type="Gene3D" id="1.20.1070.10">
    <property type="entry name" value="Rhodopsin 7-helix transmembrane proteins"/>
    <property type="match status" value="1"/>
</dbReference>
<keyword evidence="6 10" id="KW-0472">Membrane</keyword>
<evidence type="ECO:0000259" key="11">
    <source>
        <dbReference type="PROSITE" id="PS50262"/>
    </source>
</evidence>
<evidence type="ECO:0000256" key="2">
    <source>
        <dbReference type="ARBA" id="ARBA00022475"/>
    </source>
</evidence>
<gene>
    <name evidence="12" type="ORF">chiPu_0016582</name>
</gene>
<dbReference type="GO" id="GO:0007195">
    <property type="term" value="P:adenylate cyclase-inhibiting dopamine receptor signaling pathway"/>
    <property type="evidence" value="ECO:0007669"/>
    <property type="project" value="InterPro"/>
</dbReference>
<comment type="subcellular location">
    <subcellularLocation>
        <location evidence="1">Cell membrane</location>
        <topology evidence="1">Multi-pass membrane protein</topology>
    </subcellularLocation>
</comment>
<feature type="transmembrane region" description="Helical" evidence="10">
    <location>
        <begin position="119"/>
        <end position="146"/>
    </location>
</feature>
<name>A0A401T5Y0_CHIPU</name>
<proteinExistence type="inferred from homology"/>
<feature type="transmembrane region" description="Helical" evidence="10">
    <location>
        <begin position="283"/>
        <end position="302"/>
    </location>
</feature>
<feature type="domain" description="G-protein coupled receptors family 1 profile" evidence="11">
    <location>
        <begin position="1"/>
        <end position="299"/>
    </location>
</feature>
<evidence type="ECO:0000256" key="4">
    <source>
        <dbReference type="ARBA" id="ARBA00022989"/>
    </source>
</evidence>
<organism evidence="12 13">
    <name type="scientific">Chiloscyllium punctatum</name>
    <name type="common">Brownbanded bambooshark</name>
    <name type="synonym">Hemiscyllium punctatum</name>
    <dbReference type="NCBI Taxonomy" id="137246"/>
    <lineage>
        <taxon>Eukaryota</taxon>
        <taxon>Metazoa</taxon>
        <taxon>Chordata</taxon>
        <taxon>Craniata</taxon>
        <taxon>Vertebrata</taxon>
        <taxon>Chondrichthyes</taxon>
        <taxon>Elasmobranchii</taxon>
        <taxon>Galeomorphii</taxon>
        <taxon>Galeoidea</taxon>
        <taxon>Orectolobiformes</taxon>
        <taxon>Hemiscylliidae</taxon>
        <taxon>Chiloscyllium</taxon>
    </lineage>
</organism>
<evidence type="ECO:0000256" key="5">
    <source>
        <dbReference type="ARBA" id="ARBA00023040"/>
    </source>
</evidence>
<keyword evidence="2" id="KW-1003">Cell membrane</keyword>
<dbReference type="GO" id="GO:0001591">
    <property type="term" value="F:dopamine neurotransmitter receptor activity, coupled via Gi/Go"/>
    <property type="evidence" value="ECO:0007669"/>
    <property type="project" value="TreeGrafter"/>
</dbReference>
<evidence type="ECO:0000256" key="1">
    <source>
        <dbReference type="ARBA" id="ARBA00004651"/>
    </source>
</evidence>
<evidence type="ECO:0000313" key="13">
    <source>
        <dbReference type="Proteomes" id="UP000287033"/>
    </source>
</evidence>
<dbReference type="STRING" id="137246.A0A401T5Y0"/>
<dbReference type="GO" id="GO:0051481">
    <property type="term" value="P:negative regulation of cytosolic calcium ion concentration"/>
    <property type="evidence" value="ECO:0007669"/>
    <property type="project" value="TreeGrafter"/>
</dbReference>
<dbReference type="GO" id="GO:0051967">
    <property type="term" value="P:negative regulation of synaptic transmission, glutamatergic"/>
    <property type="evidence" value="ECO:0007669"/>
    <property type="project" value="TreeGrafter"/>
</dbReference>
<keyword evidence="4 10" id="KW-1133">Transmembrane helix</keyword>
<evidence type="ECO:0000256" key="7">
    <source>
        <dbReference type="ARBA" id="ARBA00023170"/>
    </source>
</evidence>
<dbReference type="Pfam" id="PF00001">
    <property type="entry name" value="7tm_1"/>
    <property type="match status" value="1"/>
</dbReference>
<dbReference type="PROSITE" id="PS00237">
    <property type="entry name" value="G_PROTEIN_RECEP_F1_1"/>
    <property type="match status" value="1"/>
</dbReference>
<keyword evidence="7 9" id="KW-0675">Receptor</keyword>
<dbReference type="InterPro" id="IPR000276">
    <property type="entry name" value="GPCR_Rhodpsn"/>
</dbReference>
<dbReference type="PRINTS" id="PR00237">
    <property type="entry name" value="GPCRRHODOPSN"/>
</dbReference>
<evidence type="ECO:0000256" key="10">
    <source>
        <dbReference type="SAM" id="Phobius"/>
    </source>
</evidence>
<dbReference type="OMA" id="WLGRDQT"/>
<evidence type="ECO:0000256" key="8">
    <source>
        <dbReference type="ARBA" id="ARBA00023224"/>
    </source>
</evidence>
<dbReference type="Proteomes" id="UP000287033">
    <property type="component" value="Unassembled WGS sequence"/>
</dbReference>
<dbReference type="PANTHER" id="PTHR24248:SF143">
    <property type="entry name" value="D(4) DOPAMINE RECEPTOR"/>
    <property type="match status" value="1"/>
</dbReference>
<evidence type="ECO:0000256" key="3">
    <source>
        <dbReference type="ARBA" id="ARBA00022692"/>
    </source>
</evidence>
<keyword evidence="3 9" id="KW-0812">Transmembrane</keyword>
<evidence type="ECO:0000256" key="6">
    <source>
        <dbReference type="ARBA" id="ARBA00023136"/>
    </source>
</evidence>
<dbReference type="GO" id="GO:0005886">
    <property type="term" value="C:plasma membrane"/>
    <property type="evidence" value="ECO:0007669"/>
    <property type="project" value="UniProtKB-SubCell"/>
</dbReference>
<accession>A0A401T5Y0</accession>
<evidence type="ECO:0000313" key="12">
    <source>
        <dbReference type="EMBL" id="GCC38071.1"/>
    </source>
</evidence>
<dbReference type="InterPro" id="IPR002185">
    <property type="entry name" value="Dopamine_D4_rcpt"/>
</dbReference>
<keyword evidence="13" id="KW-1185">Reference proteome</keyword>
<dbReference type="PANTHER" id="PTHR24248">
    <property type="entry name" value="ADRENERGIC RECEPTOR-RELATED G-PROTEIN COUPLED RECEPTOR"/>
    <property type="match status" value="1"/>
</dbReference>
<feature type="transmembrane region" description="Helical" evidence="10">
    <location>
        <begin position="80"/>
        <end position="99"/>
    </location>
</feature>
<dbReference type="PRINTS" id="PR00569">
    <property type="entry name" value="DOPAMINED4R"/>
</dbReference>
<dbReference type="SMART" id="SM01381">
    <property type="entry name" value="7TM_GPCR_Srsx"/>
    <property type="match status" value="1"/>
</dbReference>
<dbReference type="GO" id="GO:0004930">
    <property type="term" value="F:G protein-coupled receptor activity"/>
    <property type="evidence" value="ECO:0007669"/>
    <property type="project" value="UniProtKB-KW"/>
</dbReference>
<reference evidence="12 13" key="1">
    <citation type="journal article" date="2018" name="Nat. Ecol. Evol.">
        <title>Shark genomes provide insights into elasmobranch evolution and the origin of vertebrates.</title>
        <authorList>
            <person name="Hara Y"/>
            <person name="Yamaguchi K"/>
            <person name="Onimaru K"/>
            <person name="Kadota M"/>
            <person name="Koyanagi M"/>
            <person name="Keeley SD"/>
            <person name="Tatsumi K"/>
            <person name="Tanaka K"/>
            <person name="Motone F"/>
            <person name="Kageyama Y"/>
            <person name="Nozu R"/>
            <person name="Adachi N"/>
            <person name="Nishimura O"/>
            <person name="Nakagawa R"/>
            <person name="Tanegashima C"/>
            <person name="Kiyatake I"/>
            <person name="Matsumoto R"/>
            <person name="Murakumo K"/>
            <person name="Nishida K"/>
            <person name="Terakita A"/>
            <person name="Kuratani S"/>
            <person name="Sato K"/>
            <person name="Hyodo S Kuraku.S."/>
        </authorList>
    </citation>
    <scope>NUCLEOTIDE SEQUENCE [LARGE SCALE GENOMIC DNA]</scope>
</reference>
<dbReference type="PROSITE" id="PS50262">
    <property type="entry name" value="G_PROTEIN_RECEP_F1_2"/>
    <property type="match status" value="1"/>
</dbReference>
<protein>
    <recommendedName>
        <fullName evidence="11">G-protein coupled receptors family 1 profile domain-containing protein</fullName>
    </recommendedName>
</protein>
<keyword evidence="8 9" id="KW-0807">Transducer</keyword>
<dbReference type="GO" id="GO:0014059">
    <property type="term" value="P:regulation of dopamine secretion"/>
    <property type="evidence" value="ECO:0007669"/>
    <property type="project" value="TreeGrafter"/>
</dbReference>
<dbReference type="InterPro" id="IPR017452">
    <property type="entry name" value="GPCR_Rhodpsn_7TM"/>
</dbReference>
<sequence length="318" mass="36915">MLFTLVEYDCINGTVVRKFCFQFQGGVWTLGPGLCDYLMTVDVMLCTASIFNLCSISVDRFIAVLIPLNYNRKHVDLRQIILISMTWILAFAVASPIVFGLNNVPDRDQTVCQLEDNNYIIYSSVCSFFLPCPIMLLLYCGMFRGLRRWEEARKRKLRHSLHGFRKINGDPTEPQSPPPLIDRSPTHVKREELHLFPKSDCDLSRQFVDRSIQTVTFSEVKYVRSRPVNRRKRAKINGRERKAMKVLPIVVGAFLFCWTPFFVVHITRATCETCHISPHLLNFVTWLGYVNSAVNPIIYTIFNMEFRNFFRKVLHPCC</sequence>
<feature type="transmembrane region" description="Helical" evidence="10">
    <location>
        <begin position="243"/>
        <end position="263"/>
    </location>
</feature>
<dbReference type="GO" id="GO:0060158">
    <property type="term" value="P:phospholipase C-activating dopamine receptor signaling pathway"/>
    <property type="evidence" value="ECO:0007669"/>
    <property type="project" value="TreeGrafter"/>
</dbReference>